<dbReference type="GO" id="GO:0003924">
    <property type="term" value="F:GTPase activity"/>
    <property type="evidence" value="ECO:0007669"/>
    <property type="project" value="InterPro"/>
</dbReference>
<dbReference type="InterPro" id="IPR020849">
    <property type="entry name" value="Small_GTPase_Ras-type"/>
</dbReference>
<dbReference type="SMART" id="SM00175">
    <property type="entry name" value="RAB"/>
    <property type="match status" value="1"/>
</dbReference>
<dbReference type="InterPro" id="IPR005225">
    <property type="entry name" value="Small_GTP-bd"/>
</dbReference>
<keyword evidence="4" id="KW-1185">Reference proteome</keyword>
<evidence type="ECO:0000313" key="4">
    <source>
        <dbReference type="Proteomes" id="UP000594262"/>
    </source>
</evidence>
<dbReference type="AlphaFoldDB" id="A0A7M5VH19"/>
<evidence type="ECO:0000313" key="3">
    <source>
        <dbReference type="EnsemblMetazoa" id="CLYHEMP012692.1"/>
    </source>
</evidence>
<dbReference type="InterPro" id="IPR027417">
    <property type="entry name" value="P-loop_NTPase"/>
</dbReference>
<dbReference type="PROSITE" id="PS51419">
    <property type="entry name" value="RAB"/>
    <property type="match status" value="1"/>
</dbReference>
<dbReference type="GeneID" id="136815260"/>
<proteinExistence type="predicted"/>
<dbReference type="RefSeq" id="XP_066927804.1">
    <property type="nucleotide sequence ID" value="XM_067071703.1"/>
</dbReference>
<dbReference type="GO" id="GO:0016020">
    <property type="term" value="C:membrane"/>
    <property type="evidence" value="ECO:0007669"/>
    <property type="project" value="InterPro"/>
</dbReference>
<evidence type="ECO:0000256" key="1">
    <source>
        <dbReference type="ARBA" id="ARBA00022741"/>
    </source>
</evidence>
<dbReference type="GO" id="GO:0007165">
    <property type="term" value="P:signal transduction"/>
    <property type="evidence" value="ECO:0007669"/>
    <property type="project" value="InterPro"/>
</dbReference>
<dbReference type="InterPro" id="IPR001806">
    <property type="entry name" value="Small_GTPase"/>
</dbReference>
<keyword evidence="2" id="KW-0342">GTP-binding</keyword>
<dbReference type="PRINTS" id="PR00449">
    <property type="entry name" value="RASTRNSFRMNG"/>
</dbReference>
<dbReference type="Gene3D" id="3.40.50.300">
    <property type="entry name" value="P-loop containing nucleotide triphosphate hydrolases"/>
    <property type="match status" value="1"/>
</dbReference>
<protein>
    <submittedName>
        <fullName evidence="3">Uncharacterized protein</fullName>
    </submittedName>
</protein>
<dbReference type="GO" id="GO:0005525">
    <property type="term" value="F:GTP binding"/>
    <property type="evidence" value="ECO:0007669"/>
    <property type="project" value="UniProtKB-KW"/>
</dbReference>
<sequence>MRKTPKLARSPKGEVTPYYDVAVLGETACGKSSIIERLVNGSFTQTYTPTAAEVHMTTLHEDNRRVACLQLFDTAGGFEFPMMLRLTITKCQAFVVVYSVGASKSLEVAKKLIAEVSEQKGQNFPCVLVGNKKDLELTGEREVSFEKGLQTAVQHGCSYIEVSAKDDENITETFITMVKKIGYTATIKRRLFAEQRMKAKNTPQQQRKKGVKSFLLNLSNSFSSDSSSDSDSD</sequence>
<organism evidence="3 4">
    <name type="scientific">Clytia hemisphaerica</name>
    <dbReference type="NCBI Taxonomy" id="252671"/>
    <lineage>
        <taxon>Eukaryota</taxon>
        <taxon>Metazoa</taxon>
        <taxon>Cnidaria</taxon>
        <taxon>Hydrozoa</taxon>
        <taxon>Hydroidolina</taxon>
        <taxon>Leptothecata</taxon>
        <taxon>Obeliida</taxon>
        <taxon>Clytiidae</taxon>
        <taxon>Clytia</taxon>
    </lineage>
</organism>
<evidence type="ECO:0000256" key="2">
    <source>
        <dbReference type="ARBA" id="ARBA00023134"/>
    </source>
</evidence>
<dbReference type="PROSITE" id="PS51421">
    <property type="entry name" value="RAS"/>
    <property type="match status" value="1"/>
</dbReference>
<dbReference type="EnsemblMetazoa" id="CLYHEMT012692.1">
    <property type="protein sequence ID" value="CLYHEMP012692.1"/>
    <property type="gene ID" value="CLYHEMG012692"/>
</dbReference>
<dbReference type="NCBIfam" id="TIGR00231">
    <property type="entry name" value="small_GTP"/>
    <property type="match status" value="1"/>
</dbReference>
<dbReference type="SMART" id="SM00174">
    <property type="entry name" value="RHO"/>
    <property type="match status" value="1"/>
</dbReference>
<dbReference type="SUPFAM" id="SSF52540">
    <property type="entry name" value="P-loop containing nucleoside triphosphate hydrolases"/>
    <property type="match status" value="1"/>
</dbReference>
<dbReference type="OrthoDB" id="6022018at2759"/>
<dbReference type="SMART" id="SM00173">
    <property type="entry name" value="RAS"/>
    <property type="match status" value="1"/>
</dbReference>
<reference evidence="3" key="1">
    <citation type="submission" date="2021-01" db="UniProtKB">
        <authorList>
            <consortium name="EnsemblMetazoa"/>
        </authorList>
    </citation>
    <scope>IDENTIFICATION</scope>
</reference>
<dbReference type="Pfam" id="PF00071">
    <property type="entry name" value="Ras"/>
    <property type="match status" value="1"/>
</dbReference>
<name>A0A7M5VH19_9CNID</name>
<dbReference type="Proteomes" id="UP000594262">
    <property type="component" value="Unplaced"/>
</dbReference>
<keyword evidence="1" id="KW-0547">Nucleotide-binding</keyword>
<accession>A0A7M5VH19</accession>
<dbReference type="PANTHER" id="PTHR24070">
    <property type="entry name" value="RAS, DI-RAS, AND RHEB FAMILY MEMBERS OF SMALL GTPASE SUPERFAMILY"/>
    <property type="match status" value="1"/>
</dbReference>